<feature type="compositionally biased region" description="Basic and acidic residues" evidence="12">
    <location>
        <begin position="144"/>
        <end position="163"/>
    </location>
</feature>
<dbReference type="GO" id="GO:0008270">
    <property type="term" value="F:zinc ion binding"/>
    <property type="evidence" value="ECO:0007669"/>
    <property type="project" value="UniProtKB-KW"/>
</dbReference>
<dbReference type="NCBIfam" id="TIGR00231">
    <property type="entry name" value="small_GTP"/>
    <property type="match status" value="1"/>
</dbReference>
<dbReference type="Proteomes" id="UP000809789">
    <property type="component" value="Unassembled WGS sequence"/>
</dbReference>
<gene>
    <name evidence="15" type="ORF">KVT40_001880</name>
</gene>
<keyword evidence="4" id="KW-0547">Nucleotide-binding</keyword>
<feature type="compositionally biased region" description="Polar residues" evidence="12">
    <location>
        <begin position="635"/>
        <end position="644"/>
    </location>
</feature>
<evidence type="ECO:0000256" key="4">
    <source>
        <dbReference type="ARBA" id="ARBA00022741"/>
    </source>
</evidence>
<comment type="function">
    <text evidence="9">One of the essential components for the initiation of protein synthesis. Protects formylmethionyl-tRNA from spontaneous hydrolysis and promotes its binding to the 30S ribosomal subunits. Also involved in the hydrolysis of GTP during the formation of the 70S ribosomal complex.</text>
</comment>
<keyword evidence="7" id="KW-0496">Mitochondrion</keyword>
<dbReference type="PANTHER" id="PTHR43381">
    <property type="entry name" value="TRANSLATION INITIATION FACTOR IF-2-RELATED"/>
    <property type="match status" value="1"/>
</dbReference>
<feature type="compositionally biased region" description="Basic and acidic residues" evidence="12">
    <location>
        <begin position="1048"/>
        <end position="1067"/>
    </location>
</feature>
<feature type="compositionally biased region" description="Low complexity" evidence="12">
    <location>
        <begin position="464"/>
        <end position="493"/>
    </location>
</feature>
<dbReference type="InterPro" id="IPR027417">
    <property type="entry name" value="P-loop_NTPase"/>
</dbReference>
<evidence type="ECO:0000256" key="12">
    <source>
        <dbReference type="SAM" id="MobiDB-lite"/>
    </source>
</evidence>
<dbReference type="InterPro" id="IPR000178">
    <property type="entry name" value="TF_IF2_bacterial-like"/>
</dbReference>
<keyword evidence="5" id="KW-0648">Protein biosynthesis</keyword>
<feature type="compositionally biased region" description="Low complexity" evidence="12">
    <location>
        <begin position="61"/>
        <end position="75"/>
    </location>
</feature>
<feature type="compositionally biased region" description="Polar residues" evidence="12">
    <location>
        <begin position="572"/>
        <end position="584"/>
    </location>
</feature>
<comment type="similarity">
    <text evidence="2">Belongs to the TRAFAC class translation factor GTPase superfamily. Classic translation factor GTPase family. IF-2 subfamily.</text>
</comment>
<protein>
    <recommendedName>
        <fullName evidence="10">Translation initiation factor IF-2, mitochondrial</fullName>
    </recommendedName>
</protein>
<dbReference type="OrthoDB" id="361630at2759"/>
<dbReference type="NCBIfam" id="TIGR00487">
    <property type="entry name" value="IF-2"/>
    <property type="match status" value="1"/>
</dbReference>
<evidence type="ECO:0000256" key="7">
    <source>
        <dbReference type="ARBA" id="ARBA00023128"/>
    </source>
</evidence>
<dbReference type="InterPro" id="IPR015760">
    <property type="entry name" value="TIF_IF2"/>
</dbReference>
<feature type="domain" description="Tr-type G" evidence="14">
    <location>
        <begin position="1163"/>
        <end position="1331"/>
    </location>
</feature>
<name>A0A8K0L9H9_9PEZI</name>
<evidence type="ECO:0000256" key="2">
    <source>
        <dbReference type="ARBA" id="ARBA00007733"/>
    </source>
</evidence>
<feature type="region of interest" description="Disordered" evidence="12">
    <location>
        <begin position="110"/>
        <end position="227"/>
    </location>
</feature>
<dbReference type="Gene3D" id="3.40.50.300">
    <property type="entry name" value="P-loop containing nucleotide triphosphate hydrolases"/>
    <property type="match status" value="1"/>
</dbReference>
<evidence type="ECO:0000313" key="16">
    <source>
        <dbReference type="Proteomes" id="UP000809789"/>
    </source>
</evidence>
<evidence type="ECO:0000256" key="8">
    <source>
        <dbReference type="ARBA" id="ARBA00023134"/>
    </source>
</evidence>
<dbReference type="CDD" id="cd01887">
    <property type="entry name" value="IF2_eIF5B"/>
    <property type="match status" value="1"/>
</dbReference>
<dbReference type="EMBL" id="JAESVG020000002">
    <property type="protein sequence ID" value="KAG8630261.1"/>
    <property type="molecule type" value="Genomic_DNA"/>
</dbReference>
<dbReference type="SMART" id="SM00343">
    <property type="entry name" value="ZnF_C2HC"/>
    <property type="match status" value="1"/>
</dbReference>
<dbReference type="GO" id="GO:0003924">
    <property type="term" value="F:GTPase activity"/>
    <property type="evidence" value="ECO:0007669"/>
    <property type="project" value="InterPro"/>
</dbReference>
<dbReference type="PROSITE" id="PS50158">
    <property type="entry name" value="ZF_CCHC"/>
    <property type="match status" value="1"/>
</dbReference>
<keyword evidence="6" id="KW-0809">Transit peptide</keyword>
<dbReference type="HAMAP" id="MF_00100_B">
    <property type="entry name" value="IF_2_B"/>
    <property type="match status" value="1"/>
</dbReference>
<dbReference type="InterPro" id="IPR036925">
    <property type="entry name" value="TIF_IF2_dom3_sf"/>
</dbReference>
<evidence type="ECO:0000259" key="14">
    <source>
        <dbReference type="PROSITE" id="PS51722"/>
    </source>
</evidence>
<feature type="compositionally biased region" description="Basic and acidic residues" evidence="12">
    <location>
        <begin position="364"/>
        <end position="377"/>
    </location>
</feature>
<keyword evidence="11" id="KW-0863">Zinc-finger</keyword>
<reference evidence="15" key="1">
    <citation type="submission" date="2021-07" db="EMBL/GenBank/DDBJ databases">
        <title>Elsinoe batatas strain:CRI-CJ2 Genome sequencing and assembly.</title>
        <authorList>
            <person name="Huang L."/>
        </authorList>
    </citation>
    <scope>NUCLEOTIDE SEQUENCE</scope>
    <source>
        <strain evidence="15">CRI-CJ2</strain>
    </source>
</reference>
<dbReference type="InterPro" id="IPR000795">
    <property type="entry name" value="T_Tr_GTP-bd_dom"/>
</dbReference>
<feature type="region of interest" description="Disordered" evidence="12">
    <location>
        <begin position="1451"/>
        <end position="1471"/>
    </location>
</feature>
<feature type="compositionally biased region" description="Basic and acidic residues" evidence="12">
    <location>
        <begin position="1451"/>
        <end position="1467"/>
    </location>
</feature>
<evidence type="ECO:0000256" key="9">
    <source>
        <dbReference type="ARBA" id="ARBA00025162"/>
    </source>
</evidence>
<dbReference type="PANTHER" id="PTHR43381:SF20">
    <property type="entry name" value="TRANSLATION INITIATION FACTOR IF-2, MITOCHONDRIAL"/>
    <property type="match status" value="1"/>
</dbReference>
<feature type="region of interest" description="Disordered" evidence="12">
    <location>
        <begin position="42"/>
        <end position="78"/>
    </location>
</feature>
<dbReference type="Pfam" id="PF00009">
    <property type="entry name" value="GTP_EFTU"/>
    <property type="match status" value="1"/>
</dbReference>
<dbReference type="SUPFAM" id="SSF50447">
    <property type="entry name" value="Translation proteins"/>
    <property type="match status" value="2"/>
</dbReference>
<feature type="domain" description="CCHC-type" evidence="13">
    <location>
        <begin position="804"/>
        <end position="819"/>
    </location>
</feature>
<comment type="subcellular location">
    <subcellularLocation>
        <location evidence="1">Mitochondrion</location>
    </subcellularLocation>
</comment>
<dbReference type="InterPro" id="IPR006847">
    <property type="entry name" value="IF2_N"/>
</dbReference>
<feature type="compositionally biased region" description="Low complexity" evidence="12">
    <location>
        <begin position="328"/>
        <end position="339"/>
    </location>
</feature>
<keyword evidence="11" id="KW-0862">Zinc</keyword>
<organism evidence="15 16">
    <name type="scientific">Elsinoe batatas</name>
    <dbReference type="NCBI Taxonomy" id="2601811"/>
    <lineage>
        <taxon>Eukaryota</taxon>
        <taxon>Fungi</taxon>
        <taxon>Dikarya</taxon>
        <taxon>Ascomycota</taxon>
        <taxon>Pezizomycotina</taxon>
        <taxon>Dothideomycetes</taxon>
        <taxon>Dothideomycetidae</taxon>
        <taxon>Myriangiales</taxon>
        <taxon>Elsinoaceae</taxon>
        <taxon>Elsinoe</taxon>
    </lineage>
</organism>
<keyword evidence="11" id="KW-0479">Metal-binding</keyword>
<proteinExistence type="inferred from homology"/>
<feature type="compositionally biased region" description="Basic and acidic residues" evidence="12">
    <location>
        <begin position="758"/>
        <end position="767"/>
    </location>
</feature>
<dbReference type="InterPro" id="IPR009000">
    <property type="entry name" value="Transl_B-barrel_sf"/>
</dbReference>
<dbReference type="CDD" id="cd03692">
    <property type="entry name" value="mtIF2_IVc"/>
    <property type="match status" value="1"/>
</dbReference>
<dbReference type="InterPro" id="IPR005225">
    <property type="entry name" value="Small_GTP-bd"/>
</dbReference>
<accession>A0A8K0L9H9</accession>
<dbReference type="Pfam" id="PF22042">
    <property type="entry name" value="EF-G_D2"/>
    <property type="match status" value="1"/>
</dbReference>
<evidence type="ECO:0000313" key="15">
    <source>
        <dbReference type="EMBL" id="KAG8630261.1"/>
    </source>
</evidence>
<keyword evidence="8" id="KW-0342">GTP-binding</keyword>
<evidence type="ECO:0000256" key="6">
    <source>
        <dbReference type="ARBA" id="ARBA00022946"/>
    </source>
</evidence>
<evidence type="ECO:0000256" key="11">
    <source>
        <dbReference type="PROSITE-ProRule" id="PRU00047"/>
    </source>
</evidence>
<sequence>MRRHIRLKPASDSLCVFCAHRLAPVTSFVHTVPRTNVRIQRRGLRSSTVSSRAAEAGPSTQQQDDPFDPFGQPLPNQFVNPEEAAKANVARLREQRAEEERIRREEERIRREKRMKKQEELDSKNVFQSRPQESVPLPPADVSGVRDKHLRLKDARQRTHAAKEQSATSETTASTTERHGPNAVSQQQGRRTPNQRPDGVADQQEKAGQVRIKSDDTGGEGKRRHKARLLADAQDRESNALFNQPAVLSPQRTATVGGQSTRTDTNRNSSTGGTSLADAMGAWRSDRNGRQGDRVQNKPSSREQAIAEITENMNMKSMPRLDRERPQRQTNARTRNTRTSAFPVFGEVKPSFPSFDGATQAEDMAGKEASEWTHSDVPEVPPEMQARIDEEKRLAEERRIEEERRLEEERKAAEARKAEEERLAEERCKDAERKESERRLLEAHRRRIKQEEEARQIAETARLSAQQKEQARQAAEAARLDAQQQAQSASSQSMVDMLYGQEVSPIQQQSRASQSVQAGPPTHQPAARDEGLGGLSLSAEELDDMTEEEIDLYFKLLKKKRAKRAKAREAATSSFTGSEMSQAKSEAFGSYPPSTQAAPQSLPPRSIPSRDQPAPPQFSEAASEPDRASAPEWQPHQSGQQVQPENRGHPYSNVTADDSSMDGMSDLMRQGMLAGAAYRSAPKNQSSDLAGASSSDRQHFQRDTTLNREPPKARSSGSSSPLLPFDPALTSKWNLFKAPGRKSDPKATSPARNSDQFAPRDVEEASRRQSFPQMREGLSAERPADDPFTPVGRYDGPRKETRTCNLCGQPGHISFFCPERQVRTPHPTITENAERSRRPQPRFSKSADPNDRSSSEAVPTGARQLDAFDLLEQSQQPPRPLFRRISIGEEKSAQPDEVDGSVRDFAKPLRPALRDMEADDQPARQVRWRDEVDEDVDEEKVKPRVKARSDRFAELDEDEQEPQITLRSRKFAEPEEDDRPRKAGRRRSRDDDDDLDDDLGRRRGGRRSSMRDEDDEDDITPRHSRRRGRDDDDVLDNLSGVAKIRDKRQRERDERRTKARKEQERKLAISAKRAQAVTKITLPQFITVSNLAQALDVKLDPFIRKLESLGFTAMGHDHVLTAENASMIALEYNYDPVIGADLEVRDRDLKPRPELEDKSDLPSRPPIVTIMGHVDHGKTTILDYLRSSSVAATEHGGITQHIGAFSVNMSGGKTITFLDTPGHAAFLSMRKRGANVTDIVILVVAADDSVKPQTLEALKHARDAKVPILVAVNKVDKPEADVQRVKNDLARHGVDIEDFGGEVQVVPVSGKTGEGMDDLEEAVVTLGEILDHRAEQNGGVEGWVLEATTKAAGRVATVLVRRGTLRVGDVIVAGQTWTKVRTLKNEAGIEVPEAGPGTPVEVDGWRDQPVAGDLVLEAVSEQKATDVVSYREAISDRAKLAEDVEAINESRRLEQEKRDREKADAEAKAAGQDLAIDAVPKSASTHQEVPFIVKADVSGSAEAVVGYLQQLINPLVSPRILRSGVGPISEFDVEHAAAAKGHIISFNQPRPVDEIAGLAQHNKVRVIEQNVIYRLLEQVKTVLEEKLEPVKTQRVIGEAEVLRSFDIGVGGRRKLRIAGSRVRNGEVRRGSRVRVMREGRKVYDGTINSLKNVKKDVTEMRKGTECGIGFEEWTDAKEGDQIQTYEEIEEKRSLPI</sequence>
<dbReference type="GO" id="GO:0005739">
    <property type="term" value="C:mitochondrion"/>
    <property type="evidence" value="ECO:0007669"/>
    <property type="project" value="UniProtKB-SubCell"/>
</dbReference>
<keyword evidence="16" id="KW-1185">Reference proteome</keyword>
<feature type="compositionally biased region" description="Basic and acidic residues" evidence="12">
    <location>
        <begin position="284"/>
        <end position="296"/>
    </location>
</feature>
<dbReference type="SUPFAM" id="SSF52540">
    <property type="entry name" value="P-loop containing nucleoside triphosphate hydrolases"/>
    <property type="match status" value="1"/>
</dbReference>
<evidence type="ECO:0000256" key="3">
    <source>
        <dbReference type="ARBA" id="ARBA00022540"/>
    </source>
</evidence>
<dbReference type="InterPro" id="IPR053905">
    <property type="entry name" value="EF-G-like_DII"/>
</dbReference>
<feature type="compositionally biased region" description="Basic and acidic residues" evidence="12">
    <location>
        <begin position="212"/>
        <end position="221"/>
    </location>
</feature>
<comment type="caution">
    <text evidence="15">The sequence shown here is derived from an EMBL/GenBank/DDBJ whole genome shotgun (WGS) entry which is preliminary data.</text>
</comment>
<dbReference type="Gene3D" id="2.40.30.10">
    <property type="entry name" value="Translation factors"/>
    <property type="match status" value="2"/>
</dbReference>
<dbReference type="InterPro" id="IPR023115">
    <property type="entry name" value="TIF_IF2_dom3"/>
</dbReference>
<dbReference type="GO" id="GO:0003676">
    <property type="term" value="F:nucleic acid binding"/>
    <property type="evidence" value="ECO:0007669"/>
    <property type="project" value="InterPro"/>
</dbReference>
<dbReference type="SUPFAM" id="SSF52156">
    <property type="entry name" value="Initiation factor IF2/eIF5b, domain 3"/>
    <property type="match status" value="1"/>
</dbReference>
<feature type="compositionally biased region" description="Basic and acidic residues" evidence="12">
    <location>
        <begin position="939"/>
        <end position="954"/>
    </location>
</feature>
<feature type="compositionally biased region" description="Polar residues" evidence="12">
    <location>
        <begin position="183"/>
        <end position="195"/>
    </location>
</feature>
<feature type="region of interest" description="Disordered" evidence="12">
    <location>
        <begin position="242"/>
        <end position="541"/>
    </location>
</feature>
<feature type="compositionally biased region" description="Low complexity" evidence="12">
    <location>
        <begin position="164"/>
        <end position="175"/>
    </location>
</feature>
<evidence type="ECO:0000256" key="10">
    <source>
        <dbReference type="ARBA" id="ARBA00044200"/>
    </source>
</evidence>
<evidence type="ECO:0000256" key="1">
    <source>
        <dbReference type="ARBA" id="ARBA00004173"/>
    </source>
</evidence>
<dbReference type="PROSITE" id="PS01176">
    <property type="entry name" value="IF2"/>
    <property type="match status" value="1"/>
</dbReference>
<dbReference type="PROSITE" id="PS51722">
    <property type="entry name" value="G_TR_2"/>
    <property type="match status" value="1"/>
</dbReference>
<feature type="compositionally biased region" description="Polar residues" evidence="12">
    <location>
        <begin position="250"/>
        <end position="259"/>
    </location>
</feature>
<feature type="compositionally biased region" description="Basic and acidic residues" evidence="12">
    <location>
        <begin position="386"/>
        <end position="456"/>
    </location>
</feature>
<dbReference type="GO" id="GO:0003743">
    <property type="term" value="F:translation initiation factor activity"/>
    <property type="evidence" value="ECO:0007669"/>
    <property type="project" value="UniProtKB-KW"/>
</dbReference>
<keyword evidence="3" id="KW-0396">Initiation factor</keyword>
<dbReference type="FunFam" id="3.40.50.300:FF:000019">
    <property type="entry name" value="Translation initiation factor IF-2"/>
    <property type="match status" value="1"/>
</dbReference>
<evidence type="ECO:0000259" key="13">
    <source>
        <dbReference type="PROSITE" id="PS50158"/>
    </source>
</evidence>
<feature type="compositionally biased region" description="Low complexity" evidence="12">
    <location>
        <begin position="507"/>
        <end position="518"/>
    </location>
</feature>
<dbReference type="FunFam" id="2.40.30.10:FF:000008">
    <property type="entry name" value="Translation initiation factor IF-2"/>
    <property type="match status" value="1"/>
</dbReference>
<feature type="compositionally biased region" description="Basic and acidic residues" evidence="12">
    <location>
        <begin position="886"/>
        <end position="916"/>
    </location>
</feature>
<dbReference type="Pfam" id="PF11987">
    <property type="entry name" value="IF-2"/>
    <property type="match status" value="1"/>
</dbReference>
<dbReference type="Pfam" id="PF04760">
    <property type="entry name" value="IF2_N"/>
    <property type="match status" value="1"/>
</dbReference>
<feature type="compositionally biased region" description="Polar residues" evidence="12">
    <location>
        <begin position="682"/>
        <end position="695"/>
    </location>
</feature>
<dbReference type="InterPro" id="IPR044145">
    <property type="entry name" value="IF2_II"/>
</dbReference>
<feature type="compositionally biased region" description="Low complexity" evidence="12">
    <location>
        <begin position="657"/>
        <end position="668"/>
    </location>
</feature>
<dbReference type="Gene3D" id="3.40.50.10050">
    <property type="entry name" value="Translation initiation factor IF- 2, domain 3"/>
    <property type="match status" value="1"/>
</dbReference>
<feature type="compositionally biased region" description="Basic and acidic residues" evidence="12">
    <location>
        <begin position="696"/>
        <end position="712"/>
    </location>
</feature>
<feature type="compositionally biased region" description="Low complexity" evidence="12">
    <location>
        <begin position="260"/>
        <end position="271"/>
    </location>
</feature>
<feature type="region of interest" description="Disordered" evidence="12">
    <location>
        <begin position="563"/>
        <end position="803"/>
    </location>
</feature>
<dbReference type="FunFam" id="3.40.50.10050:FF:000001">
    <property type="entry name" value="Translation initiation factor IF-2"/>
    <property type="match status" value="1"/>
</dbReference>
<dbReference type="InterPro" id="IPR001878">
    <property type="entry name" value="Znf_CCHC"/>
</dbReference>
<feature type="region of interest" description="Disordered" evidence="12">
    <location>
        <begin position="818"/>
        <end position="1067"/>
    </location>
</feature>
<dbReference type="GO" id="GO:0005525">
    <property type="term" value="F:GTP binding"/>
    <property type="evidence" value="ECO:0007669"/>
    <property type="project" value="UniProtKB-KW"/>
</dbReference>
<feature type="compositionally biased region" description="Basic and acidic residues" evidence="12">
    <location>
        <begin position="970"/>
        <end position="981"/>
    </location>
</feature>
<dbReference type="CDD" id="cd03702">
    <property type="entry name" value="IF2_mtIF2_II"/>
    <property type="match status" value="1"/>
</dbReference>
<evidence type="ECO:0000256" key="5">
    <source>
        <dbReference type="ARBA" id="ARBA00022917"/>
    </source>
</evidence>